<geneLocation type="plasmid" evidence="1">
    <name>p447-IMP</name>
</geneLocation>
<dbReference type="AlphaFoldDB" id="A0A223DQH3"/>
<protein>
    <submittedName>
        <fullName evidence="1">Homoserine dehydrogenase ThrA</fullName>
    </submittedName>
</protein>
<proteinExistence type="predicted"/>
<name>A0A223DQH3_KLEPN</name>
<gene>
    <name evidence="1" type="primary">thrA</name>
</gene>
<organism evidence="1">
    <name type="scientific">Klebsiella pneumoniae</name>
    <dbReference type="NCBI Taxonomy" id="573"/>
    <lineage>
        <taxon>Bacteria</taxon>
        <taxon>Pseudomonadati</taxon>
        <taxon>Pseudomonadota</taxon>
        <taxon>Gammaproteobacteria</taxon>
        <taxon>Enterobacterales</taxon>
        <taxon>Enterobacteriaceae</taxon>
        <taxon>Klebsiella/Raoultella group</taxon>
        <taxon>Klebsiella</taxon>
        <taxon>Klebsiella pneumoniae complex</taxon>
    </lineage>
</organism>
<accession>A0A223DQH3</accession>
<dbReference type="EMBL" id="KY978631">
    <property type="protein sequence ID" value="ASS84951.1"/>
    <property type="molecule type" value="Genomic_DNA"/>
</dbReference>
<sequence>MSIHETEKYIERLNPEIKRRFGNGFVVAHIEIEPQVLSANGEGDLCLVACDLWCENPSAAYDINILVEDQINFDVLDTPIVTSLDDAKNLAMLIAQQVGDFKFHP</sequence>
<dbReference type="RefSeq" id="WP_172690105.1">
    <property type="nucleotide sequence ID" value="NZ_KY978631.1"/>
</dbReference>
<evidence type="ECO:0000313" key="1">
    <source>
        <dbReference type="EMBL" id="ASS84951.1"/>
    </source>
</evidence>
<reference evidence="1" key="1">
    <citation type="submission" date="2019-05" db="EMBL/GenBank/DDBJ databases">
        <title>Complete sequence of plasmid p447-IMP harbouring the metallo-beta-lactamase gene blaIMP-8.</title>
        <authorList>
            <person name="Zhan Z."/>
            <person name="Feng J."/>
            <person name="Jiang X."/>
            <person name="Liang Q."/>
            <person name="Liang L."/>
            <person name="Yuan M."/>
            <person name="Fang H."/>
            <person name="Li P."/>
            <person name="Zhou D."/>
        </authorList>
    </citation>
    <scope>NUCLEOTIDE SEQUENCE</scope>
    <source>
        <strain evidence="1">447</strain>
        <plasmid evidence="1">p447-IMP</plasmid>
    </source>
</reference>
<keyword evidence="1" id="KW-0614">Plasmid</keyword>